<accession>A0A1F6NRB9</accession>
<name>A0A1F6NRB9_9BACT</name>
<dbReference type="InterPro" id="IPR019984">
    <property type="entry name" value="Ribosomal_uS17_bact/chlr"/>
</dbReference>
<keyword evidence="4 6" id="KW-0689">Ribosomal protein</keyword>
<proteinExistence type="inferred from homology"/>
<evidence type="ECO:0000256" key="1">
    <source>
        <dbReference type="ARBA" id="ARBA00010254"/>
    </source>
</evidence>
<dbReference type="PANTHER" id="PTHR10744:SF1">
    <property type="entry name" value="SMALL RIBOSOMAL SUBUNIT PROTEIN US17M"/>
    <property type="match status" value="1"/>
</dbReference>
<comment type="caution">
    <text evidence="7">The sequence shown here is derived from an EMBL/GenBank/DDBJ whole genome shotgun (WGS) entry which is preliminary data.</text>
</comment>
<dbReference type="GO" id="GO:0006412">
    <property type="term" value="P:translation"/>
    <property type="evidence" value="ECO:0007669"/>
    <property type="project" value="UniProtKB-UniRule"/>
</dbReference>
<dbReference type="Proteomes" id="UP000178349">
    <property type="component" value="Unassembled WGS sequence"/>
</dbReference>
<keyword evidence="3 6" id="KW-0694">RNA-binding</keyword>
<dbReference type="SUPFAM" id="SSF50249">
    <property type="entry name" value="Nucleic acid-binding proteins"/>
    <property type="match status" value="1"/>
</dbReference>
<comment type="similarity">
    <text evidence="1 6">Belongs to the universal ribosomal protein uS17 family.</text>
</comment>
<sequence>MSDIKKIQHRKFEGEVVSVKENKTIHVLVKTTKMHPKYRKQYVVSRKYAVHDEHSQSKLGDFVNFVECRPISKTKKWTLVSIQK</sequence>
<dbReference type="NCBIfam" id="NF004123">
    <property type="entry name" value="PRK05610.1"/>
    <property type="match status" value="1"/>
</dbReference>
<reference evidence="7 8" key="1">
    <citation type="journal article" date="2016" name="Nat. Commun.">
        <title>Thousands of microbial genomes shed light on interconnected biogeochemical processes in an aquifer system.</title>
        <authorList>
            <person name="Anantharaman K."/>
            <person name="Brown C.T."/>
            <person name="Hug L.A."/>
            <person name="Sharon I."/>
            <person name="Castelle C.J."/>
            <person name="Probst A.J."/>
            <person name="Thomas B.C."/>
            <person name="Singh A."/>
            <person name="Wilkins M.J."/>
            <person name="Karaoz U."/>
            <person name="Brodie E.L."/>
            <person name="Williams K.H."/>
            <person name="Hubbard S.S."/>
            <person name="Banfield J.F."/>
        </authorList>
    </citation>
    <scope>NUCLEOTIDE SEQUENCE [LARGE SCALE GENOMIC DNA]</scope>
</reference>
<gene>
    <name evidence="6" type="primary">rpsQ</name>
    <name evidence="7" type="ORF">A2493_03480</name>
</gene>
<protein>
    <recommendedName>
        <fullName evidence="6">Small ribosomal subunit protein uS17</fullName>
    </recommendedName>
</protein>
<evidence type="ECO:0000256" key="3">
    <source>
        <dbReference type="ARBA" id="ARBA00022884"/>
    </source>
</evidence>
<dbReference type="Pfam" id="PF00366">
    <property type="entry name" value="Ribosomal_S17"/>
    <property type="match status" value="1"/>
</dbReference>
<evidence type="ECO:0000256" key="6">
    <source>
        <dbReference type="HAMAP-Rule" id="MF_01345"/>
    </source>
</evidence>
<evidence type="ECO:0000313" key="8">
    <source>
        <dbReference type="Proteomes" id="UP000178349"/>
    </source>
</evidence>
<evidence type="ECO:0000256" key="5">
    <source>
        <dbReference type="ARBA" id="ARBA00023274"/>
    </source>
</evidence>
<dbReference type="InterPro" id="IPR000266">
    <property type="entry name" value="Ribosomal_uS17"/>
</dbReference>
<dbReference type="GO" id="GO:0003735">
    <property type="term" value="F:structural constituent of ribosome"/>
    <property type="evidence" value="ECO:0007669"/>
    <property type="project" value="UniProtKB-UniRule"/>
</dbReference>
<dbReference type="NCBIfam" id="TIGR03635">
    <property type="entry name" value="uS17_bact"/>
    <property type="match status" value="1"/>
</dbReference>
<comment type="subunit">
    <text evidence="6">Part of the 30S ribosomal subunit.</text>
</comment>
<comment type="function">
    <text evidence="6">One of the primary rRNA binding proteins, it binds specifically to the 5'-end of 16S ribosomal RNA.</text>
</comment>
<evidence type="ECO:0000256" key="2">
    <source>
        <dbReference type="ARBA" id="ARBA00022730"/>
    </source>
</evidence>
<dbReference type="Gene3D" id="2.40.50.140">
    <property type="entry name" value="Nucleic acid-binding proteins"/>
    <property type="match status" value="1"/>
</dbReference>
<dbReference type="HAMAP" id="MF_01345_B">
    <property type="entry name" value="Ribosomal_uS17_B"/>
    <property type="match status" value="1"/>
</dbReference>
<keyword evidence="5 6" id="KW-0687">Ribonucleoprotein</keyword>
<dbReference type="PRINTS" id="PR00973">
    <property type="entry name" value="RIBOSOMALS17"/>
</dbReference>
<dbReference type="EMBL" id="MFQW01000016">
    <property type="protein sequence ID" value="OGH86496.1"/>
    <property type="molecule type" value="Genomic_DNA"/>
</dbReference>
<evidence type="ECO:0000313" key="7">
    <source>
        <dbReference type="EMBL" id="OGH86496.1"/>
    </source>
</evidence>
<dbReference type="CDD" id="cd00364">
    <property type="entry name" value="Ribosomal_uS17"/>
    <property type="match status" value="1"/>
</dbReference>
<keyword evidence="2 6" id="KW-0699">rRNA-binding</keyword>
<organism evidence="7 8">
    <name type="scientific">Candidatus Magasanikbacteria bacterium RIFOXYC12_FULL_33_11</name>
    <dbReference type="NCBI Taxonomy" id="1798701"/>
    <lineage>
        <taxon>Bacteria</taxon>
        <taxon>Candidatus Magasanikiibacteriota</taxon>
    </lineage>
</organism>
<dbReference type="GO" id="GO:0019843">
    <property type="term" value="F:rRNA binding"/>
    <property type="evidence" value="ECO:0007669"/>
    <property type="project" value="UniProtKB-UniRule"/>
</dbReference>
<dbReference type="AlphaFoldDB" id="A0A1F6NRB9"/>
<evidence type="ECO:0000256" key="4">
    <source>
        <dbReference type="ARBA" id="ARBA00022980"/>
    </source>
</evidence>
<dbReference type="InterPro" id="IPR012340">
    <property type="entry name" value="NA-bd_OB-fold"/>
</dbReference>
<dbReference type="GO" id="GO:0022627">
    <property type="term" value="C:cytosolic small ribosomal subunit"/>
    <property type="evidence" value="ECO:0007669"/>
    <property type="project" value="UniProtKB-UniRule"/>
</dbReference>
<dbReference type="PANTHER" id="PTHR10744">
    <property type="entry name" value="40S RIBOSOMAL PROTEIN S11 FAMILY MEMBER"/>
    <property type="match status" value="1"/>
</dbReference>